<evidence type="ECO:0000256" key="1">
    <source>
        <dbReference type="ARBA" id="ARBA00004173"/>
    </source>
</evidence>
<accession>A0A066X5P5</accession>
<feature type="compositionally biased region" description="Basic and acidic residues" evidence="8">
    <location>
        <begin position="385"/>
        <end position="395"/>
    </location>
</feature>
<keyword evidence="7 9" id="KW-0472">Membrane</keyword>
<keyword evidence="11" id="KW-1185">Reference proteome</keyword>
<comment type="caution">
    <text evidence="10">The sequence shown here is derived from an EMBL/GenBank/DDBJ whole genome shotgun (WGS) entry which is preliminary data.</text>
</comment>
<keyword evidence="4 9" id="KW-1133">Transmembrane helix</keyword>
<feature type="region of interest" description="Disordered" evidence="8">
    <location>
        <begin position="23"/>
        <end position="180"/>
    </location>
</feature>
<feature type="compositionally biased region" description="Low complexity" evidence="8">
    <location>
        <begin position="28"/>
        <end position="41"/>
    </location>
</feature>
<evidence type="ECO:0000256" key="4">
    <source>
        <dbReference type="ARBA" id="ARBA00022989"/>
    </source>
</evidence>
<keyword evidence="3 9" id="KW-0812">Transmembrane</keyword>
<dbReference type="GO" id="GO:0005739">
    <property type="term" value="C:mitochondrion"/>
    <property type="evidence" value="ECO:0007669"/>
    <property type="project" value="UniProtKB-SubCell"/>
</dbReference>
<keyword evidence="10" id="KW-0808">Transferase</keyword>
<evidence type="ECO:0000256" key="9">
    <source>
        <dbReference type="SAM" id="Phobius"/>
    </source>
</evidence>
<evidence type="ECO:0000256" key="6">
    <source>
        <dbReference type="ARBA" id="ARBA00023128"/>
    </source>
</evidence>
<evidence type="ECO:0000256" key="8">
    <source>
        <dbReference type="SAM" id="MobiDB-lite"/>
    </source>
</evidence>
<feature type="compositionally biased region" description="Pro residues" evidence="8">
    <location>
        <begin position="116"/>
        <end position="126"/>
    </location>
</feature>
<comment type="subcellular location">
    <subcellularLocation>
        <location evidence="2">Membrane</location>
    </subcellularLocation>
    <subcellularLocation>
        <location evidence="1">Mitochondrion</location>
    </subcellularLocation>
</comment>
<dbReference type="Proteomes" id="UP000027238">
    <property type="component" value="Unassembled WGS sequence"/>
</dbReference>
<dbReference type="HOGENOM" id="CLU_030970_1_0_1"/>
<dbReference type="GO" id="GO:0016020">
    <property type="term" value="C:membrane"/>
    <property type="evidence" value="ECO:0007669"/>
    <property type="project" value="UniProtKB-SubCell"/>
</dbReference>
<dbReference type="OMA" id="TSAFMII"/>
<feature type="compositionally biased region" description="Low complexity" evidence="8">
    <location>
        <begin position="99"/>
        <end position="115"/>
    </location>
</feature>
<dbReference type="STRING" id="1173701.A0A066X5P5"/>
<dbReference type="GO" id="GO:0016740">
    <property type="term" value="F:transferase activity"/>
    <property type="evidence" value="ECO:0007669"/>
    <property type="project" value="UniProtKB-KW"/>
</dbReference>
<dbReference type="Gene3D" id="1.20.5.340">
    <property type="match status" value="1"/>
</dbReference>
<dbReference type="EMBL" id="JMSE01001129">
    <property type="protein sequence ID" value="KDN64473.1"/>
    <property type="molecule type" value="Genomic_DNA"/>
</dbReference>
<evidence type="ECO:0000256" key="3">
    <source>
        <dbReference type="ARBA" id="ARBA00022692"/>
    </source>
</evidence>
<evidence type="ECO:0000256" key="5">
    <source>
        <dbReference type="ARBA" id="ARBA00023054"/>
    </source>
</evidence>
<evidence type="ECO:0000313" key="10">
    <source>
        <dbReference type="EMBL" id="KDN64473.1"/>
    </source>
</evidence>
<gene>
    <name evidence="10" type="ORF">CSUB01_00430</name>
</gene>
<dbReference type="PANTHER" id="PTHR14360">
    <property type="entry name" value="PROTEIN FMP32, MITOCHONDRIAL"/>
    <property type="match status" value="1"/>
</dbReference>
<dbReference type="AlphaFoldDB" id="A0A066X5P5"/>
<feature type="region of interest" description="Disordered" evidence="8">
    <location>
        <begin position="385"/>
        <end position="406"/>
    </location>
</feature>
<keyword evidence="5" id="KW-0175">Coiled coil</keyword>
<evidence type="ECO:0000256" key="7">
    <source>
        <dbReference type="ARBA" id="ARBA00023136"/>
    </source>
</evidence>
<keyword evidence="6" id="KW-0496">Mitochondrion</keyword>
<sequence>MQPARLTFLYPHLFRTIRVAEGAAANASRSSSSSSSPSTTSCRRRTTAEVRRRGYSAFAPTSGAQQSGFAPRHGKGVEPVTKKDETTASKGGADDGLDPQTTKTIATQATAAAGQPPSPTPPPPPTQKAVPGEDNEADEAKAAKQEARDQAKKSGPLEAILHMGPPEKSAAGAGQRPHMAPPPYVHHFDSYSLVKDLERGGYSKEQAITLMKAIRAILAHNLDVAQESLVSKSDVENETYLFRAACSELSTEVKNNQKLADEEMRQKRTLLQHEVDILAQSLNQELLTLNDNVRGMFNDRKMAVREEQKAGDSVIQQINYKISLHLSSDAKSEIEGLRWILIRRSVIGILFMAVLTLGTLRYGTYVSHARQAEAERTRKQAEMIKMADGKRDHSSAPDAAEILAAN</sequence>
<feature type="transmembrane region" description="Helical" evidence="9">
    <location>
        <begin position="341"/>
        <end position="360"/>
    </location>
</feature>
<dbReference type="PANTHER" id="PTHR14360:SF12">
    <property type="entry name" value="MOZ PROTEIN REPRESENTS A CHROMATIN-ASSOCIATED ACETYLTRANSFERASE"/>
    <property type="match status" value="1"/>
</dbReference>
<dbReference type="Pfam" id="PF07798">
    <property type="entry name" value="CCDC90-like"/>
    <property type="match status" value="1"/>
</dbReference>
<dbReference type="eggNOG" id="ENOG502S1C3">
    <property type="taxonomic scope" value="Eukaryota"/>
</dbReference>
<feature type="compositionally biased region" description="Basic and acidic residues" evidence="8">
    <location>
        <begin position="138"/>
        <end position="152"/>
    </location>
</feature>
<protein>
    <submittedName>
        <fullName evidence="10">Putative MOZ protein represents a chromatin-associated acetyltransferase</fullName>
    </submittedName>
</protein>
<dbReference type="OrthoDB" id="5424147at2759"/>
<reference evidence="11" key="1">
    <citation type="journal article" date="2014" name="Genome Announc.">
        <title>Draft genome sequence of Colletotrichum sublineola, a destructive pathogen of cultivated sorghum.</title>
        <authorList>
            <person name="Baroncelli R."/>
            <person name="Sanz-Martin J.M."/>
            <person name="Rech G.E."/>
            <person name="Sukno S.A."/>
            <person name="Thon M.R."/>
        </authorList>
    </citation>
    <scope>NUCLEOTIDE SEQUENCE [LARGE SCALE GENOMIC DNA]</scope>
    <source>
        <strain evidence="11">TX430BB</strain>
    </source>
</reference>
<organism evidence="10 11">
    <name type="scientific">Colletotrichum sublineola</name>
    <name type="common">Sorghum anthracnose fungus</name>
    <dbReference type="NCBI Taxonomy" id="1173701"/>
    <lineage>
        <taxon>Eukaryota</taxon>
        <taxon>Fungi</taxon>
        <taxon>Dikarya</taxon>
        <taxon>Ascomycota</taxon>
        <taxon>Pezizomycotina</taxon>
        <taxon>Sordariomycetes</taxon>
        <taxon>Hypocreomycetidae</taxon>
        <taxon>Glomerellales</taxon>
        <taxon>Glomerellaceae</taxon>
        <taxon>Colletotrichum</taxon>
        <taxon>Colletotrichum graminicola species complex</taxon>
    </lineage>
</organism>
<evidence type="ECO:0000256" key="2">
    <source>
        <dbReference type="ARBA" id="ARBA00004370"/>
    </source>
</evidence>
<proteinExistence type="predicted"/>
<name>A0A066X5P5_COLSU</name>
<evidence type="ECO:0000313" key="11">
    <source>
        <dbReference type="Proteomes" id="UP000027238"/>
    </source>
</evidence>
<dbReference type="InterPro" id="IPR024461">
    <property type="entry name" value="CCDC90-like"/>
</dbReference>